<keyword evidence="5" id="KW-1185">Reference proteome</keyword>
<dbReference type="Gene3D" id="1.25.40.20">
    <property type="entry name" value="Ankyrin repeat-containing domain"/>
    <property type="match status" value="7"/>
</dbReference>
<feature type="repeat" description="ANK" evidence="3">
    <location>
        <begin position="1268"/>
        <end position="1300"/>
    </location>
</feature>
<evidence type="ECO:0000256" key="3">
    <source>
        <dbReference type="PROSITE-ProRule" id="PRU00023"/>
    </source>
</evidence>
<dbReference type="Pfam" id="PF12796">
    <property type="entry name" value="Ank_2"/>
    <property type="match status" value="6"/>
</dbReference>
<feature type="repeat" description="ANK" evidence="3">
    <location>
        <begin position="1518"/>
        <end position="1550"/>
    </location>
</feature>
<dbReference type="eggNOG" id="KOG4177">
    <property type="taxonomic scope" value="Eukaryota"/>
</dbReference>
<dbReference type="SMART" id="SM00248">
    <property type="entry name" value="ANK"/>
    <property type="match status" value="17"/>
</dbReference>
<protein>
    <recommendedName>
        <fullName evidence="6">Death domain-containing protein</fullName>
    </recommendedName>
</protein>
<dbReference type="EnsemblMetazoa" id="XM_019996674.1">
    <property type="protein sequence ID" value="XP_019852233.1"/>
    <property type="gene ID" value="LOC109582081"/>
</dbReference>
<dbReference type="InterPro" id="IPR051631">
    <property type="entry name" value="Ankyrin-KH/SAM_domain"/>
</dbReference>
<feature type="repeat" description="ANK" evidence="3">
    <location>
        <begin position="1334"/>
        <end position="1366"/>
    </location>
</feature>
<feature type="repeat" description="ANK" evidence="3">
    <location>
        <begin position="1169"/>
        <end position="1201"/>
    </location>
</feature>
<feature type="repeat" description="ANK" evidence="3">
    <location>
        <begin position="1070"/>
        <end position="1102"/>
    </location>
</feature>
<keyword evidence="1" id="KW-0677">Repeat</keyword>
<dbReference type="PROSITE" id="PS50088">
    <property type="entry name" value="ANK_REPEAT"/>
    <property type="match status" value="14"/>
</dbReference>
<feature type="repeat" description="ANK" evidence="3">
    <location>
        <begin position="560"/>
        <end position="592"/>
    </location>
</feature>
<sequence length="1642" mass="182783">MIDLCQWRARIGYWNCCNCSQSRDCVGSSTSRAGLSNATSSTQGKPPKLILSIFCLAILLFISGDVELNPGPTLTDKPTKDELVELLSSSKFATGTWEQFACYLLNVSHDVITGIREKEKVEGTVWSAVAQCCLGNPDITWRKVIDALLDADEATVARNILDDHSDKSSSKNVYGKVKQVLRSHYSKLMESTKNCLLEVASQLYSKNLITKQVIHSPTFGKIEIDFSAMVSVYQGDAKKMMEVCSLFIECLSTAGGPAQEEAMALARDWENEVFKDQVSLSLTKVVTKFFPKEVQLSSNDNLAIELRNLHKKYAKLITDIITYYASSGKHDAIVIARWVQSAFDETGLAREHVTVDEIFERMQPHHSFIDIDAINDLIEDYPIDDTALQARFDKYSDDVNKFIDSVKLNDMVTTIKAAIIGESTKVDPKIILKLSGKWNDKTIGHLHKLMKYLFDEEAKYVTIKKFLQGSICIRFLVSSNRLVQSLNAKLKAKFHFLHLLGIFQLIIGNQTIIDKEEDINFTFEESLLQSIASIESHPEYYRLLLLLIELKINLNYQSFSGETALMSASVGGHIEIFKLLLQNGANPFVKLQIEGFIGLNSLACTALCQHIYKSIGGEKIIPQDDTSVEDMLEMAIKERGVSSHFYDSFTHFVDNYVKKRFRSLQFFFHALSTNFIDAAMNNLTSRAMVLEAKQKFQPYIRRDAVCENAHQLVQLLQPHCSSFHINLLTVACTLLPVPIKEQVEDYSAKLKIFKDTTSLLELAMMTKELHYPYGMHYSTLILRLNKSWGSRTITDLNQMENFCFFTSSSFITLLKINCDFSSLMCTYTIPQLQIETLTEAVNESRAFLCEIGVFEVILNDIALMRDDKNKSFTFEAALQEAHQSSNENVLHFLLGLNNSLLFENISYCLMIASRMGDFLNVQYLLSKEPNINIQNNNGWTALMVASDNGHHQIVQLLLNKDPNINIQNNQGMTALMVASGKGHYQVVESLLSKDPDIDIQNCVGLTALMFVSIYGHNQIAKLLLSKDPRGINIQSTDGSTALMFGSIAGHLEIVKCLLSRNPDINIKNNNKWTALMHASNNGNYQVVELLLNKDPDINAQCDKGMTALMFASGHGHHQIVKLLLNKNSDIGIQNIVGLTSLMFASASGHHDVVKLILSKDPDIDIQNDDGWTVLMYASNRGHHLVVELLLNEDPDINIQTSDGLTALMFASGKGHLQVVKFLLSKDPDINIQSNAGLTALMFASASGYHQVVELLLNKETDINIQSNDGWTALMYASHHGYHQVVELLLDKDPVIDAQNNSGWTALMSASNNGHQQVVELLLSKNPDINLHNNIRWTALMLSSIGGCHEVVELLLGKDADINIQNNEGHSAFTFILACSTFSFEVLGIPLKLSTRCMNQLRSGNYCRILKLMLNSHPNHIHTMNDRYYHSLAVAALFNNFDAIVILMEKCEITPENIVSAFNLACYVCHSSMMIHLSEKISLSTNERKLLVAAAEGDLQMLNSIIHGLGMSPDTPLVAGITPLMIAASSGHIKIVDALLKAGADIGKANNEGVNALNIVNDIKLFDRADIKHLLITNTPTGPDSMLNSTSTVTISVSSILGSFFKKSCDPYYTKQKEMKTLSEVSDAAGTNLAQLVPKTMIA</sequence>
<feature type="repeat" description="ANK" evidence="3">
    <location>
        <begin position="1301"/>
        <end position="1333"/>
    </location>
</feature>
<accession>A0A1X7UVM8</accession>
<organism evidence="4">
    <name type="scientific">Amphimedon queenslandica</name>
    <name type="common">Sponge</name>
    <dbReference type="NCBI Taxonomy" id="400682"/>
    <lineage>
        <taxon>Eukaryota</taxon>
        <taxon>Metazoa</taxon>
        <taxon>Porifera</taxon>
        <taxon>Demospongiae</taxon>
        <taxon>Heteroscleromorpha</taxon>
        <taxon>Haplosclerida</taxon>
        <taxon>Niphatidae</taxon>
        <taxon>Amphimedon</taxon>
    </lineage>
</organism>
<evidence type="ECO:0000313" key="4">
    <source>
        <dbReference type="EnsemblMetazoa" id="Aqu2.1.31437_001"/>
    </source>
</evidence>
<dbReference type="EnsemblMetazoa" id="XM_019996678.1">
    <property type="protein sequence ID" value="XP_019852237.1"/>
    <property type="gene ID" value="LOC109582081"/>
</dbReference>
<dbReference type="PANTHER" id="PTHR23206">
    <property type="entry name" value="MASK PROTEIN"/>
    <property type="match status" value="1"/>
</dbReference>
<feature type="repeat" description="ANK" evidence="3">
    <location>
        <begin position="1136"/>
        <end position="1168"/>
    </location>
</feature>
<feature type="repeat" description="ANK" evidence="3">
    <location>
        <begin position="1037"/>
        <end position="1069"/>
    </location>
</feature>
<reference evidence="5" key="1">
    <citation type="journal article" date="2010" name="Nature">
        <title>The Amphimedon queenslandica genome and the evolution of animal complexity.</title>
        <authorList>
            <person name="Srivastava M."/>
            <person name="Simakov O."/>
            <person name="Chapman J."/>
            <person name="Fahey B."/>
            <person name="Gauthier M.E."/>
            <person name="Mitros T."/>
            <person name="Richards G.S."/>
            <person name="Conaco C."/>
            <person name="Dacre M."/>
            <person name="Hellsten U."/>
            <person name="Larroux C."/>
            <person name="Putnam N.H."/>
            <person name="Stanke M."/>
            <person name="Adamska M."/>
            <person name="Darling A."/>
            <person name="Degnan S.M."/>
            <person name="Oakley T.H."/>
            <person name="Plachetzki D.C."/>
            <person name="Zhai Y."/>
            <person name="Adamski M."/>
            <person name="Calcino A."/>
            <person name="Cummins S.F."/>
            <person name="Goodstein D.M."/>
            <person name="Harris C."/>
            <person name="Jackson D.J."/>
            <person name="Leys S.P."/>
            <person name="Shu S."/>
            <person name="Woodcroft B.J."/>
            <person name="Vervoort M."/>
            <person name="Kosik K.S."/>
            <person name="Manning G."/>
            <person name="Degnan B.M."/>
            <person name="Rokhsar D.S."/>
        </authorList>
    </citation>
    <scope>NUCLEOTIDE SEQUENCE [LARGE SCALE GENOMIC DNA]</scope>
</reference>
<gene>
    <name evidence="4" type="primary">109582081</name>
</gene>
<dbReference type="EnsemblMetazoa" id="XM_019996676.1">
    <property type="protein sequence ID" value="XP_019852235.1"/>
    <property type="gene ID" value="LOC109582081"/>
</dbReference>
<feature type="repeat" description="ANK" evidence="3">
    <location>
        <begin position="1202"/>
        <end position="1234"/>
    </location>
</feature>
<dbReference type="EnsemblMetazoa" id="XM_019996673.1">
    <property type="protein sequence ID" value="XP_019852232.1"/>
    <property type="gene ID" value="LOC109582081"/>
</dbReference>
<feature type="repeat" description="ANK" evidence="3">
    <location>
        <begin position="1103"/>
        <end position="1135"/>
    </location>
</feature>
<dbReference type="EnsemblMetazoa" id="Aqu2.1.31437_001">
    <property type="protein sequence ID" value="Aqu2.1.31437_001"/>
    <property type="gene ID" value="Aqu2.1.31437"/>
</dbReference>
<dbReference type="OrthoDB" id="370884at2759"/>
<evidence type="ECO:0000256" key="2">
    <source>
        <dbReference type="ARBA" id="ARBA00023043"/>
    </source>
</evidence>
<proteinExistence type="predicted"/>
<keyword evidence="2 3" id="KW-0040">ANK repeat</keyword>
<dbReference type="PANTHER" id="PTHR23206:SF8">
    <property type="entry name" value="ANKYRIN REPEAT AND KH DOMAIN-CONTAINING 1"/>
    <property type="match status" value="1"/>
</dbReference>
<dbReference type="Pfam" id="PF13637">
    <property type="entry name" value="Ank_4"/>
    <property type="match status" value="1"/>
</dbReference>
<feature type="repeat" description="ANK" evidence="3">
    <location>
        <begin position="1235"/>
        <end position="1267"/>
    </location>
</feature>
<dbReference type="PROSITE" id="PS50297">
    <property type="entry name" value="ANK_REP_REGION"/>
    <property type="match status" value="13"/>
</dbReference>
<reference evidence="4" key="2">
    <citation type="submission" date="2017-05" db="UniProtKB">
        <authorList>
            <consortium name="EnsemblMetazoa"/>
        </authorList>
    </citation>
    <scope>IDENTIFICATION</scope>
</reference>
<evidence type="ECO:0000313" key="5">
    <source>
        <dbReference type="Proteomes" id="UP000007879"/>
    </source>
</evidence>
<dbReference type="InParanoid" id="A0A1X7UVM8"/>
<dbReference type="InterPro" id="IPR002110">
    <property type="entry name" value="Ankyrin_rpt"/>
</dbReference>
<dbReference type="SUPFAM" id="SSF48403">
    <property type="entry name" value="Ankyrin repeat"/>
    <property type="match status" value="3"/>
</dbReference>
<dbReference type="InterPro" id="IPR036770">
    <property type="entry name" value="Ankyrin_rpt-contain_sf"/>
</dbReference>
<dbReference type="EnsemblMetazoa" id="XM_019996675.1">
    <property type="protein sequence ID" value="XP_019852234.1"/>
    <property type="gene ID" value="LOC109582081"/>
</dbReference>
<evidence type="ECO:0008006" key="6">
    <source>
        <dbReference type="Google" id="ProtNLM"/>
    </source>
</evidence>
<dbReference type="EnsemblMetazoa" id="XM_019996677.1">
    <property type="protein sequence ID" value="XP_019852236.1"/>
    <property type="gene ID" value="LOC109582081"/>
</dbReference>
<feature type="repeat" description="ANK" evidence="3">
    <location>
        <begin position="937"/>
        <end position="969"/>
    </location>
</feature>
<dbReference type="KEGG" id="aqu:109582081"/>
<name>A0A1X7UVM8_AMPQE</name>
<feature type="repeat" description="ANK" evidence="3">
    <location>
        <begin position="970"/>
        <end position="1002"/>
    </location>
</feature>
<dbReference type="Proteomes" id="UP000007879">
    <property type="component" value="Unassembled WGS sequence"/>
</dbReference>
<evidence type="ECO:0000256" key="1">
    <source>
        <dbReference type="ARBA" id="ARBA00022737"/>
    </source>
</evidence>